<dbReference type="Proteomes" id="UP000694388">
    <property type="component" value="Unplaced"/>
</dbReference>
<dbReference type="InterPro" id="IPR012932">
    <property type="entry name" value="VKOR"/>
</dbReference>
<dbReference type="OMA" id="CDFNEHM"/>
<keyword evidence="4 12" id="KW-0812">Transmembrane</keyword>
<dbReference type="GO" id="GO:0005789">
    <property type="term" value="C:endoplasmic reticulum membrane"/>
    <property type="evidence" value="ECO:0007669"/>
    <property type="project" value="UniProtKB-SubCell"/>
</dbReference>
<accession>A0A8C4NKH0</accession>
<keyword evidence="8" id="KW-0560">Oxidoreductase</keyword>
<evidence type="ECO:0000256" key="3">
    <source>
        <dbReference type="ARBA" id="ARBA00012278"/>
    </source>
</evidence>
<evidence type="ECO:0000256" key="8">
    <source>
        <dbReference type="ARBA" id="ARBA00023002"/>
    </source>
</evidence>
<dbReference type="InterPro" id="IPR038354">
    <property type="entry name" value="VKOR_sf"/>
</dbReference>
<evidence type="ECO:0000256" key="4">
    <source>
        <dbReference type="ARBA" id="ARBA00022692"/>
    </source>
</evidence>
<dbReference type="InterPro" id="IPR042406">
    <property type="entry name" value="VKORC1/VKORC1L1"/>
</dbReference>
<evidence type="ECO:0000256" key="7">
    <source>
        <dbReference type="ARBA" id="ARBA00022989"/>
    </source>
</evidence>
<evidence type="ECO:0000256" key="11">
    <source>
        <dbReference type="ARBA" id="ARBA00023284"/>
    </source>
</evidence>
<evidence type="ECO:0000256" key="9">
    <source>
        <dbReference type="ARBA" id="ARBA00023136"/>
    </source>
</evidence>
<dbReference type="GO" id="GO:0048038">
    <property type="term" value="F:quinone binding"/>
    <property type="evidence" value="ECO:0007669"/>
    <property type="project" value="UniProtKB-KW"/>
</dbReference>
<keyword evidence="5" id="KW-0874">Quinone</keyword>
<keyword evidence="11" id="KW-0676">Redox-active center</keyword>
<feature type="transmembrane region" description="Helical" evidence="12">
    <location>
        <begin position="173"/>
        <end position="193"/>
    </location>
</feature>
<evidence type="ECO:0000256" key="12">
    <source>
        <dbReference type="SAM" id="Phobius"/>
    </source>
</evidence>
<evidence type="ECO:0000313" key="14">
    <source>
        <dbReference type="Ensembl" id="ENSEBUP00000003929.1"/>
    </source>
</evidence>
<dbReference type="CDD" id="cd12917">
    <property type="entry name" value="VKOR_euk"/>
    <property type="match status" value="1"/>
</dbReference>
<feature type="domain" description="Vitamin K epoxide reductase" evidence="13">
    <location>
        <begin position="26"/>
        <end position="198"/>
    </location>
</feature>
<keyword evidence="7 12" id="KW-1133">Transmembrane helix</keyword>
<evidence type="ECO:0000256" key="1">
    <source>
        <dbReference type="ARBA" id="ARBA00004477"/>
    </source>
</evidence>
<keyword evidence="15" id="KW-1185">Reference proteome</keyword>
<dbReference type="GeneTree" id="ENSGT00940000157421"/>
<evidence type="ECO:0000259" key="13">
    <source>
        <dbReference type="SMART" id="SM00756"/>
    </source>
</evidence>
<proteinExistence type="inferred from homology"/>
<comment type="similarity">
    <text evidence="2">Belongs to the VKOR family.</text>
</comment>
<dbReference type="PANTHER" id="PTHR14519">
    <property type="entry name" value="VITAMIN K EPOXIDE REDUCTASE COMPLEX, SUBUNIT 1"/>
    <property type="match status" value="1"/>
</dbReference>
<dbReference type="Gene3D" id="1.20.1440.130">
    <property type="entry name" value="VKOR domain"/>
    <property type="match status" value="1"/>
</dbReference>
<feature type="transmembrane region" description="Helical" evidence="12">
    <location>
        <begin position="148"/>
        <end position="167"/>
    </location>
</feature>
<dbReference type="AlphaFoldDB" id="A0A8C4NKH0"/>
<dbReference type="SMART" id="SM00756">
    <property type="entry name" value="VKc"/>
    <property type="match status" value="1"/>
</dbReference>
<dbReference type="GO" id="GO:0047057">
    <property type="term" value="F:vitamin-K-epoxide reductase (warfarin-sensitive) activity"/>
    <property type="evidence" value="ECO:0007669"/>
    <property type="project" value="UniProtKB-EC"/>
</dbReference>
<evidence type="ECO:0000256" key="10">
    <source>
        <dbReference type="ARBA" id="ARBA00023157"/>
    </source>
</evidence>
<evidence type="ECO:0000256" key="6">
    <source>
        <dbReference type="ARBA" id="ARBA00022824"/>
    </source>
</evidence>
<dbReference type="Ensembl" id="ENSEBUT00000004331.1">
    <property type="protein sequence ID" value="ENSEBUP00000003929.1"/>
    <property type="gene ID" value="ENSEBUG00000002817.1"/>
</dbReference>
<dbReference type="GO" id="GO:0042373">
    <property type="term" value="P:vitamin K metabolic process"/>
    <property type="evidence" value="ECO:0007669"/>
    <property type="project" value="InterPro"/>
</dbReference>
<protein>
    <recommendedName>
        <fullName evidence="3">vitamin-K-epoxide reductase (warfarin-sensitive)</fullName>
        <ecNumber evidence="3">1.17.4.4</ecNumber>
    </recommendedName>
</protein>
<name>A0A8C4NKH0_EPTBU</name>
<keyword evidence="10" id="KW-1015">Disulfide bond</keyword>
<dbReference type="PANTHER" id="PTHR14519:SF5">
    <property type="entry name" value="VITAMIN K EPOXIDE REDUCTASE COMPLEX SUBUNIT 1-LIKE PROTEIN 1"/>
    <property type="match status" value="1"/>
</dbReference>
<dbReference type="Pfam" id="PF07884">
    <property type="entry name" value="VKOR"/>
    <property type="match status" value="1"/>
</dbReference>
<sequence>MASAERSGRRSDDKIRVKKNVRGGWWRHELMLRAMLCTLGTALSLYALHVEMNRGGDSAYRAWCDFAESVSCSRVFASSSRRDAAPAVRFKGQDTTWLDNLQMWGRGFGLVEPLLGKDSMLNQPNSIFALPFFTLQLLLGMTQSATAALALMVTAVVASAGCFYLAYLLLFVLHDLCLVCITSYIVTFALLTLDYRRLVHLHAHWQVQPPPPTKRQLRRVREKTE</sequence>
<evidence type="ECO:0000256" key="2">
    <source>
        <dbReference type="ARBA" id="ARBA00006214"/>
    </source>
</evidence>
<evidence type="ECO:0000256" key="5">
    <source>
        <dbReference type="ARBA" id="ARBA00022719"/>
    </source>
</evidence>
<evidence type="ECO:0000313" key="15">
    <source>
        <dbReference type="Proteomes" id="UP000694388"/>
    </source>
</evidence>
<reference evidence="14" key="1">
    <citation type="submission" date="2025-08" db="UniProtKB">
        <authorList>
            <consortium name="Ensembl"/>
        </authorList>
    </citation>
    <scope>IDENTIFICATION</scope>
</reference>
<comment type="subcellular location">
    <subcellularLocation>
        <location evidence="1">Endoplasmic reticulum membrane</location>
        <topology evidence="1">Multi-pass membrane protein</topology>
    </subcellularLocation>
</comment>
<organism evidence="14 15">
    <name type="scientific">Eptatretus burgeri</name>
    <name type="common">Inshore hagfish</name>
    <dbReference type="NCBI Taxonomy" id="7764"/>
    <lineage>
        <taxon>Eukaryota</taxon>
        <taxon>Metazoa</taxon>
        <taxon>Chordata</taxon>
        <taxon>Craniata</taxon>
        <taxon>Vertebrata</taxon>
        <taxon>Cyclostomata</taxon>
        <taxon>Myxini</taxon>
        <taxon>Myxiniformes</taxon>
        <taxon>Myxinidae</taxon>
        <taxon>Eptatretinae</taxon>
        <taxon>Eptatretus</taxon>
    </lineage>
</organism>
<reference evidence="14" key="2">
    <citation type="submission" date="2025-09" db="UniProtKB">
        <authorList>
            <consortium name="Ensembl"/>
        </authorList>
    </citation>
    <scope>IDENTIFICATION</scope>
</reference>
<keyword evidence="6" id="KW-0256">Endoplasmic reticulum</keyword>
<keyword evidence="9 12" id="KW-0472">Membrane</keyword>
<dbReference type="EC" id="1.17.4.4" evidence="3"/>